<reference evidence="1 2" key="1">
    <citation type="submission" date="2024-11" db="EMBL/GenBank/DDBJ databases">
        <title>A near-complete genome assembly of Cinchona calisaya.</title>
        <authorList>
            <person name="Lian D.C."/>
            <person name="Zhao X.W."/>
            <person name="Wei L."/>
        </authorList>
    </citation>
    <scope>NUCLEOTIDE SEQUENCE [LARGE SCALE GENOMIC DNA]</scope>
    <source>
        <tissue evidence="1">Nenye</tissue>
    </source>
</reference>
<comment type="caution">
    <text evidence="1">The sequence shown here is derived from an EMBL/GenBank/DDBJ whole genome shotgun (WGS) entry which is preliminary data.</text>
</comment>
<evidence type="ECO:0000313" key="1">
    <source>
        <dbReference type="EMBL" id="KAL3524867.1"/>
    </source>
</evidence>
<dbReference type="EMBL" id="JBJUIK010000006">
    <property type="protein sequence ID" value="KAL3524867.1"/>
    <property type="molecule type" value="Genomic_DNA"/>
</dbReference>
<proteinExistence type="predicted"/>
<keyword evidence="2" id="KW-1185">Reference proteome</keyword>
<dbReference type="Proteomes" id="UP001630127">
    <property type="component" value="Unassembled WGS sequence"/>
</dbReference>
<organism evidence="1 2">
    <name type="scientific">Cinchona calisaya</name>
    <dbReference type="NCBI Taxonomy" id="153742"/>
    <lineage>
        <taxon>Eukaryota</taxon>
        <taxon>Viridiplantae</taxon>
        <taxon>Streptophyta</taxon>
        <taxon>Embryophyta</taxon>
        <taxon>Tracheophyta</taxon>
        <taxon>Spermatophyta</taxon>
        <taxon>Magnoliopsida</taxon>
        <taxon>eudicotyledons</taxon>
        <taxon>Gunneridae</taxon>
        <taxon>Pentapetalae</taxon>
        <taxon>asterids</taxon>
        <taxon>lamiids</taxon>
        <taxon>Gentianales</taxon>
        <taxon>Rubiaceae</taxon>
        <taxon>Cinchonoideae</taxon>
        <taxon>Cinchoneae</taxon>
        <taxon>Cinchona</taxon>
    </lineage>
</organism>
<name>A0ABD3A341_9GENT</name>
<evidence type="ECO:0000313" key="2">
    <source>
        <dbReference type="Proteomes" id="UP001630127"/>
    </source>
</evidence>
<accession>A0ABD3A341</accession>
<gene>
    <name evidence="1" type="ORF">ACH5RR_013239</name>
</gene>
<protein>
    <submittedName>
        <fullName evidence="1">Uncharacterized protein</fullName>
    </submittedName>
</protein>
<sequence length="114" mass="12648">MQQQLSQILETEQTLEARQRIFKETMGPECHGYARTIGLGPTPSQVTTDSSICYQPSDKLMSRIWSQVEELHTKKFSGIIEGMKTQIDNFNTQLESIEFGRGGSTSIACTGCGV</sequence>
<dbReference type="AlphaFoldDB" id="A0ABD3A341"/>